<dbReference type="InterPro" id="IPR051675">
    <property type="entry name" value="Endo/Exo/Phosphatase_dom_1"/>
</dbReference>
<dbReference type="GO" id="GO:0006281">
    <property type="term" value="P:DNA repair"/>
    <property type="evidence" value="ECO:0007669"/>
    <property type="project" value="InterPro"/>
</dbReference>
<dbReference type="SUPFAM" id="SSF47781">
    <property type="entry name" value="RuvA domain 2-like"/>
    <property type="match status" value="1"/>
</dbReference>
<dbReference type="EMBL" id="RAXZ01000010">
    <property type="protein sequence ID" value="RKG52456.1"/>
    <property type="molecule type" value="Genomic_DNA"/>
</dbReference>
<feature type="domain" description="Helix-hairpin-helix DNA-binding motif class 1" evidence="2">
    <location>
        <begin position="80"/>
        <end position="99"/>
    </location>
</feature>
<accession>A0A3A8G361</accession>
<dbReference type="InterPro" id="IPR003583">
    <property type="entry name" value="Hlx-hairpin-Hlx_DNA-bd_motif"/>
</dbReference>
<dbReference type="SMART" id="SM00278">
    <property type="entry name" value="HhH1"/>
    <property type="match status" value="2"/>
</dbReference>
<dbReference type="GO" id="GO:0003677">
    <property type="term" value="F:DNA binding"/>
    <property type="evidence" value="ECO:0007669"/>
    <property type="project" value="UniProtKB-KW"/>
</dbReference>
<dbReference type="PANTHER" id="PTHR21180:SF32">
    <property type="entry name" value="ENDONUCLEASE_EXONUCLEASE_PHOSPHATASE FAMILY DOMAIN-CONTAINING PROTEIN 1"/>
    <property type="match status" value="1"/>
</dbReference>
<dbReference type="Proteomes" id="UP000281084">
    <property type="component" value="Unassembled WGS sequence"/>
</dbReference>
<evidence type="ECO:0000313" key="3">
    <source>
        <dbReference type="EMBL" id="RKG52456.1"/>
    </source>
</evidence>
<proteinExistence type="predicted"/>
<protein>
    <submittedName>
        <fullName evidence="3">ComEA family DNA-binding protein</fullName>
    </submittedName>
</protein>
<sequence length="132" mass="14734">MKQGGLNKAQLLLWLMILMTLSMSWAKAETADYTQWKAMQQAHDQRLKTPDATAQHYLAKPTLHSNTSGTKVNLNTANSEQLQQLHGIGQKKAEAIVAYRSQNGKFKSIEEIQQVKGIGPALYAKNRARLSL</sequence>
<reference evidence="3 4" key="1">
    <citation type="submission" date="2018-09" db="EMBL/GenBank/DDBJ databases">
        <title>The draft genome of Acinetobacter spp. strains.</title>
        <authorList>
            <person name="Qin J."/>
            <person name="Feng Y."/>
            <person name="Zong Z."/>
        </authorList>
    </citation>
    <scope>NUCLEOTIDE SEQUENCE [LARGE SCALE GENOMIC DNA]</scope>
    <source>
        <strain evidence="3 4">WCHAc060002</strain>
    </source>
</reference>
<dbReference type="GO" id="GO:0015627">
    <property type="term" value="C:type II protein secretion system complex"/>
    <property type="evidence" value="ECO:0007669"/>
    <property type="project" value="TreeGrafter"/>
</dbReference>
<organism evidence="3 4">
    <name type="scientific">Acinetobacter cumulans</name>
    <dbReference type="NCBI Taxonomy" id="2136182"/>
    <lineage>
        <taxon>Bacteria</taxon>
        <taxon>Pseudomonadati</taxon>
        <taxon>Pseudomonadota</taxon>
        <taxon>Gammaproteobacteria</taxon>
        <taxon>Moraxellales</taxon>
        <taxon>Moraxellaceae</taxon>
        <taxon>Acinetobacter</taxon>
    </lineage>
</organism>
<name>A0A3A8G361_9GAMM</name>
<dbReference type="AlphaFoldDB" id="A0A3A8G361"/>
<keyword evidence="1" id="KW-0732">Signal</keyword>
<dbReference type="Pfam" id="PF12836">
    <property type="entry name" value="HHH_3"/>
    <property type="match status" value="1"/>
</dbReference>
<dbReference type="InterPro" id="IPR010994">
    <property type="entry name" value="RuvA_2-like"/>
</dbReference>
<dbReference type="GO" id="GO:0015628">
    <property type="term" value="P:protein secretion by the type II secretion system"/>
    <property type="evidence" value="ECO:0007669"/>
    <property type="project" value="TreeGrafter"/>
</dbReference>
<dbReference type="InterPro" id="IPR004509">
    <property type="entry name" value="Competence_ComEA_HhH"/>
</dbReference>
<keyword evidence="3" id="KW-0238">DNA-binding</keyword>
<feature type="signal peptide" evidence="1">
    <location>
        <begin position="1"/>
        <end position="28"/>
    </location>
</feature>
<dbReference type="PANTHER" id="PTHR21180">
    <property type="entry name" value="ENDONUCLEASE/EXONUCLEASE/PHOSPHATASE FAMILY DOMAIN-CONTAINING PROTEIN 1"/>
    <property type="match status" value="1"/>
</dbReference>
<feature type="domain" description="Helix-hairpin-helix DNA-binding motif class 1" evidence="2">
    <location>
        <begin position="110"/>
        <end position="129"/>
    </location>
</feature>
<evidence type="ECO:0000313" key="4">
    <source>
        <dbReference type="Proteomes" id="UP000281084"/>
    </source>
</evidence>
<dbReference type="Gene3D" id="1.10.150.280">
    <property type="entry name" value="AF1531-like domain"/>
    <property type="match status" value="1"/>
</dbReference>
<gene>
    <name evidence="3" type="ORF">D7V64_09480</name>
</gene>
<evidence type="ECO:0000256" key="1">
    <source>
        <dbReference type="SAM" id="SignalP"/>
    </source>
</evidence>
<comment type="caution">
    <text evidence="3">The sequence shown here is derived from an EMBL/GenBank/DDBJ whole genome shotgun (WGS) entry which is preliminary data.</text>
</comment>
<dbReference type="RefSeq" id="WP_120367553.1">
    <property type="nucleotide sequence ID" value="NZ_RAXZ01000010.1"/>
</dbReference>
<evidence type="ECO:0000259" key="2">
    <source>
        <dbReference type="SMART" id="SM00278"/>
    </source>
</evidence>
<dbReference type="NCBIfam" id="TIGR00426">
    <property type="entry name" value="competence protein ComEA helix-hairpin-helix repeat region"/>
    <property type="match status" value="1"/>
</dbReference>
<feature type="chain" id="PRO_5017371836" evidence="1">
    <location>
        <begin position="29"/>
        <end position="132"/>
    </location>
</feature>